<name>A0ABW9JHD2_9SPHI</name>
<dbReference type="PROSITE" id="PS51257">
    <property type="entry name" value="PROKAR_LIPOPROTEIN"/>
    <property type="match status" value="1"/>
</dbReference>
<evidence type="ECO:0000313" key="3">
    <source>
        <dbReference type="Proteomes" id="UP001517367"/>
    </source>
</evidence>
<keyword evidence="1" id="KW-0812">Transmembrane</keyword>
<organism evidence="2 3">
    <name type="scientific">Pedobacter helvus</name>
    <dbReference type="NCBI Taxonomy" id="2563444"/>
    <lineage>
        <taxon>Bacteria</taxon>
        <taxon>Pseudomonadati</taxon>
        <taxon>Bacteroidota</taxon>
        <taxon>Sphingobacteriia</taxon>
        <taxon>Sphingobacteriales</taxon>
        <taxon>Sphingobacteriaceae</taxon>
        <taxon>Pedobacter</taxon>
    </lineage>
</organism>
<evidence type="ECO:0000256" key="1">
    <source>
        <dbReference type="SAM" id="Phobius"/>
    </source>
</evidence>
<reference evidence="2 3" key="1">
    <citation type="submission" date="2024-12" db="EMBL/GenBank/DDBJ databases">
        <authorList>
            <person name="Hu S."/>
        </authorList>
    </citation>
    <scope>NUCLEOTIDE SEQUENCE [LARGE SCALE GENOMIC DNA]</scope>
    <source>
        <strain evidence="2 3">P-25</strain>
    </source>
</reference>
<gene>
    <name evidence="2" type="ORF">E5L68_009350</name>
</gene>
<protein>
    <recommendedName>
        <fullName evidence="4">Lipoprotein</fullName>
    </recommendedName>
</protein>
<keyword evidence="3" id="KW-1185">Reference proteome</keyword>
<keyword evidence="1" id="KW-1133">Transmembrane helix</keyword>
<dbReference type="RefSeq" id="WP_138728195.1">
    <property type="nucleotide sequence ID" value="NZ_SRMP02000012.1"/>
</dbReference>
<dbReference type="EMBL" id="SRMP02000012">
    <property type="protein sequence ID" value="MFN0291601.1"/>
    <property type="molecule type" value="Genomic_DNA"/>
</dbReference>
<proteinExistence type="predicted"/>
<evidence type="ECO:0000313" key="2">
    <source>
        <dbReference type="EMBL" id="MFN0291601.1"/>
    </source>
</evidence>
<accession>A0ABW9JHD2</accession>
<dbReference type="Proteomes" id="UP001517367">
    <property type="component" value="Unassembled WGS sequence"/>
</dbReference>
<evidence type="ECO:0008006" key="4">
    <source>
        <dbReference type="Google" id="ProtNLM"/>
    </source>
</evidence>
<keyword evidence="1" id="KW-0472">Membrane</keyword>
<feature type="transmembrane region" description="Helical" evidence="1">
    <location>
        <begin position="132"/>
        <end position="150"/>
    </location>
</feature>
<comment type="caution">
    <text evidence="2">The sequence shown here is derived from an EMBL/GenBank/DDBJ whole genome shotgun (WGS) entry which is preliminary data.</text>
</comment>
<sequence>MKKLILFLIVQLAIGCAAKHKLTSRAEEKAERKITTATGAEMRDSSIVLHQQLDSLWHQQTFRLYPKGVISLGSNGFIGEVDSVLWLTKELHLQRNNLVQQKQMREEVNQYMTSTNNSQAKEIINEKNKIDFSFGLVLAIVMLLVGVFWWRRGKQ</sequence>